<dbReference type="EMBL" id="WUMU01000042">
    <property type="protein sequence ID" value="MXN21034.1"/>
    <property type="molecule type" value="Genomic_DNA"/>
</dbReference>
<name>A0A6L7GA06_9RHOB</name>
<dbReference type="RefSeq" id="WP_160897151.1">
    <property type="nucleotide sequence ID" value="NZ_WUMU01000042.1"/>
</dbReference>
<comment type="caution">
    <text evidence="1">The sequence shown here is derived from an EMBL/GenBank/DDBJ whole genome shotgun (WGS) entry which is preliminary data.</text>
</comment>
<organism evidence="1 2">
    <name type="scientific">Pseudooceanicola albus</name>
    <dbReference type="NCBI Taxonomy" id="2692189"/>
    <lineage>
        <taxon>Bacteria</taxon>
        <taxon>Pseudomonadati</taxon>
        <taxon>Pseudomonadota</taxon>
        <taxon>Alphaproteobacteria</taxon>
        <taxon>Rhodobacterales</taxon>
        <taxon>Paracoccaceae</taxon>
        <taxon>Pseudooceanicola</taxon>
    </lineage>
</organism>
<keyword evidence="2" id="KW-1185">Reference proteome</keyword>
<protein>
    <submittedName>
        <fullName evidence="1">Uncharacterized protein</fullName>
    </submittedName>
</protein>
<gene>
    <name evidence="1" type="ORF">GR170_24715</name>
</gene>
<proteinExistence type="predicted"/>
<evidence type="ECO:0000313" key="2">
    <source>
        <dbReference type="Proteomes" id="UP000477911"/>
    </source>
</evidence>
<sequence>MYPLSSIFAFWKAPFSGDVTQNIEPRLFSNDIAGDPATESYIHAHVASYGTQLDAIMGALLELAPETKDSQPGLRKLQALSERIDTAKKDLHLAAATLALDRLKAADPEGYASCLRARMPPD</sequence>
<reference evidence="1 2" key="1">
    <citation type="submission" date="2019-12" db="EMBL/GenBank/DDBJ databases">
        <authorList>
            <person name="Li M."/>
        </authorList>
    </citation>
    <scope>NUCLEOTIDE SEQUENCE [LARGE SCALE GENOMIC DNA]</scope>
    <source>
        <strain evidence="1 2">GBMRC 2024</strain>
    </source>
</reference>
<accession>A0A6L7GA06</accession>
<dbReference type="AlphaFoldDB" id="A0A6L7GA06"/>
<dbReference type="Proteomes" id="UP000477911">
    <property type="component" value="Unassembled WGS sequence"/>
</dbReference>
<evidence type="ECO:0000313" key="1">
    <source>
        <dbReference type="EMBL" id="MXN21034.1"/>
    </source>
</evidence>